<keyword evidence="3 6" id="KW-0812">Transmembrane</keyword>
<dbReference type="Pfam" id="PF06271">
    <property type="entry name" value="RDD"/>
    <property type="match status" value="1"/>
</dbReference>
<dbReference type="InterPro" id="IPR025640">
    <property type="entry name" value="GYF_2"/>
</dbReference>
<dbReference type="Proteomes" id="UP000269708">
    <property type="component" value="Unassembled WGS sequence"/>
</dbReference>
<comment type="subcellular location">
    <subcellularLocation>
        <location evidence="1">Cell membrane</location>
        <topology evidence="1">Multi-pass membrane protein</topology>
    </subcellularLocation>
</comment>
<evidence type="ECO:0000256" key="1">
    <source>
        <dbReference type="ARBA" id="ARBA00004651"/>
    </source>
</evidence>
<dbReference type="InterPro" id="IPR010432">
    <property type="entry name" value="RDD"/>
</dbReference>
<evidence type="ECO:0000256" key="6">
    <source>
        <dbReference type="SAM" id="Phobius"/>
    </source>
</evidence>
<gene>
    <name evidence="9" type="ORF">EDC50_1662</name>
</gene>
<organism evidence="9 10">
    <name type="scientific">Vulcaniibacterium tengchongense</name>
    <dbReference type="NCBI Taxonomy" id="1273429"/>
    <lineage>
        <taxon>Bacteria</taxon>
        <taxon>Pseudomonadati</taxon>
        <taxon>Pseudomonadota</taxon>
        <taxon>Gammaproteobacteria</taxon>
        <taxon>Lysobacterales</taxon>
        <taxon>Lysobacteraceae</taxon>
        <taxon>Vulcaniibacterium</taxon>
    </lineage>
</organism>
<evidence type="ECO:0000256" key="4">
    <source>
        <dbReference type="ARBA" id="ARBA00022989"/>
    </source>
</evidence>
<dbReference type="InterPro" id="IPR051791">
    <property type="entry name" value="Pra-immunoreactive"/>
</dbReference>
<evidence type="ECO:0000256" key="5">
    <source>
        <dbReference type="ARBA" id="ARBA00023136"/>
    </source>
</evidence>
<keyword evidence="2" id="KW-1003">Cell membrane</keyword>
<dbReference type="EMBL" id="RKQN01000002">
    <property type="protein sequence ID" value="RPE79833.1"/>
    <property type="molecule type" value="Genomic_DNA"/>
</dbReference>
<reference evidence="9 10" key="1">
    <citation type="submission" date="2018-11" db="EMBL/GenBank/DDBJ databases">
        <title>Genomic Encyclopedia of Type Strains, Phase IV (KMG-IV): sequencing the most valuable type-strain genomes for metagenomic binning, comparative biology and taxonomic classification.</title>
        <authorList>
            <person name="Goeker M."/>
        </authorList>
    </citation>
    <scope>NUCLEOTIDE SEQUENCE [LARGE SCALE GENOMIC DNA]</scope>
    <source>
        <strain evidence="9 10">DSM 25623</strain>
    </source>
</reference>
<feature type="domain" description="RDD" evidence="7">
    <location>
        <begin position="120"/>
        <end position="259"/>
    </location>
</feature>
<feature type="transmembrane region" description="Helical" evidence="6">
    <location>
        <begin position="168"/>
        <end position="190"/>
    </location>
</feature>
<evidence type="ECO:0000259" key="8">
    <source>
        <dbReference type="Pfam" id="PF14237"/>
    </source>
</evidence>
<feature type="transmembrane region" description="Helical" evidence="6">
    <location>
        <begin position="139"/>
        <end position="161"/>
    </location>
</feature>
<proteinExistence type="predicted"/>
<name>A0A3N4VDG4_9GAMM</name>
<evidence type="ECO:0000313" key="10">
    <source>
        <dbReference type="Proteomes" id="UP000269708"/>
    </source>
</evidence>
<dbReference type="RefSeq" id="WP_123770009.1">
    <property type="nucleotide sequence ID" value="NZ_RKQN01000002.1"/>
</dbReference>
<evidence type="ECO:0000259" key="7">
    <source>
        <dbReference type="Pfam" id="PF06271"/>
    </source>
</evidence>
<feature type="transmembrane region" description="Helical" evidence="6">
    <location>
        <begin position="278"/>
        <end position="306"/>
    </location>
</feature>
<evidence type="ECO:0000313" key="9">
    <source>
        <dbReference type="EMBL" id="RPE79833.1"/>
    </source>
</evidence>
<keyword evidence="10" id="KW-1185">Reference proteome</keyword>
<keyword evidence="5 6" id="KW-0472">Membrane</keyword>
<dbReference type="GO" id="GO:0005886">
    <property type="term" value="C:plasma membrane"/>
    <property type="evidence" value="ECO:0007669"/>
    <property type="project" value="UniProtKB-SubCell"/>
</dbReference>
<comment type="caution">
    <text evidence="9">The sequence shown here is derived from an EMBL/GenBank/DDBJ whole genome shotgun (WGS) entry which is preliminary data.</text>
</comment>
<dbReference type="PANTHER" id="PTHR36115">
    <property type="entry name" value="PROLINE-RICH ANTIGEN HOMOLOG-RELATED"/>
    <property type="match status" value="1"/>
</dbReference>
<feature type="domain" description="GYF" evidence="8">
    <location>
        <begin position="4"/>
        <end position="53"/>
    </location>
</feature>
<dbReference type="Pfam" id="PF14237">
    <property type="entry name" value="GYF_2"/>
    <property type="match status" value="1"/>
</dbReference>
<dbReference type="OrthoDB" id="9793824at2"/>
<accession>A0A3N4VDG4</accession>
<evidence type="ECO:0000256" key="3">
    <source>
        <dbReference type="ARBA" id="ARBA00022692"/>
    </source>
</evidence>
<feature type="transmembrane region" description="Helical" evidence="6">
    <location>
        <begin position="227"/>
        <end position="246"/>
    </location>
</feature>
<dbReference type="PANTHER" id="PTHR36115:SF6">
    <property type="entry name" value="PROLINE-RICH ANTIGEN HOMOLOG"/>
    <property type="match status" value="1"/>
</dbReference>
<keyword evidence="4 6" id="KW-1133">Transmembrane helix</keyword>
<sequence length="318" mass="33377">MNDWYYHVPGQGRVGPLPADAVRERYRRGEIDRDTLAWHPGVRDWQPLDRFSEQLELDVAPLPEAAAPAFADAGAPAGAPAFAPAAAAPGAGGMAASPYAPPQAALAEDAGYHGGGEVVYAGFWKRAAALMIDQVLVAIAYYVILIVAMVALGAGAGLAGLGEGGLGAGAFALLGLVYLLYPLLSALYFVGFESSPAQATLGKMAVGIKVVDASGRRLGRAHALGRWVSHLLGYFTLYVGYLMAAFTERKRGLHDMAAGVLVVDRWAYTGQPQRQRRALGAVTIAVLVLGALLLIAYLAVLFAVALPAYQSYLQRAGA</sequence>
<dbReference type="AlphaFoldDB" id="A0A3N4VDG4"/>
<evidence type="ECO:0000256" key="2">
    <source>
        <dbReference type="ARBA" id="ARBA00022475"/>
    </source>
</evidence>
<protein>
    <submittedName>
        <fullName evidence="9">Putative RDD family membrane protein YckC</fullName>
    </submittedName>
</protein>